<keyword evidence="3" id="KW-1185">Reference proteome</keyword>
<dbReference type="Gene3D" id="3.40.630.30">
    <property type="match status" value="1"/>
</dbReference>
<dbReference type="PROSITE" id="PS51186">
    <property type="entry name" value="GNAT"/>
    <property type="match status" value="1"/>
</dbReference>
<dbReference type="CDD" id="cd04301">
    <property type="entry name" value="NAT_SF"/>
    <property type="match status" value="1"/>
</dbReference>
<accession>A0A4Y6UVU8</accession>
<name>A0A4Y6UVU8_SACBS</name>
<dbReference type="InterPro" id="IPR016181">
    <property type="entry name" value="Acyl_CoA_acyltransferase"/>
</dbReference>
<proteinExistence type="predicted"/>
<feature type="domain" description="N-acetyltransferase" evidence="1">
    <location>
        <begin position="6"/>
        <end position="148"/>
    </location>
</feature>
<gene>
    <name evidence="2" type="ORF">FFV09_13885</name>
</gene>
<dbReference type="EMBL" id="CP041217">
    <property type="protein sequence ID" value="QDH21839.1"/>
    <property type="molecule type" value="Genomic_DNA"/>
</dbReference>
<dbReference type="Proteomes" id="UP000316968">
    <property type="component" value="Chromosome"/>
</dbReference>
<dbReference type="RefSeq" id="WP_141448383.1">
    <property type="nucleotide sequence ID" value="NZ_CBCSAZ010000007.1"/>
</dbReference>
<evidence type="ECO:0000313" key="3">
    <source>
        <dbReference type="Proteomes" id="UP000316968"/>
    </source>
</evidence>
<evidence type="ECO:0000259" key="1">
    <source>
        <dbReference type="PROSITE" id="PS51186"/>
    </source>
</evidence>
<dbReference type="KEGG" id="saca:FFV09_13885"/>
<dbReference type="Pfam" id="PF13673">
    <property type="entry name" value="Acetyltransf_10"/>
    <property type="match status" value="1"/>
</dbReference>
<evidence type="ECO:0000313" key="2">
    <source>
        <dbReference type="EMBL" id="QDH21839.1"/>
    </source>
</evidence>
<dbReference type="OrthoDB" id="9796171at2"/>
<protein>
    <submittedName>
        <fullName evidence="2">GNAT family N-acetyltransferase</fullName>
    </submittedName>
</protein>
<sequence>MQWHLKSFEQLSADELYRILEQRVNVFMLEQNCLYPEIDGKDLRSFHLFAEENGQIAAYCRLLPPGVAYDQASIGRVLVGGDFRGRGLAQELMTRAIAFLTEERGEREIKIQAQHYLEKFYGSLGFRPISDVYPEDGIPHVDMLLGGTDANDWSTGKLER</sequence>
<reference evidence="2 3" key="1">
    <citation type="submission" date="2019-06" db="EMBL/GenBank/DDBJ databases">
        <title>Saccharibacillus brassicae sp. nov., an endophytic bacterium isolated from Chinese cabbage seeds (Brassica pekinensis).</title>
        <authorList>
            <person name="Jiang L."/>
            <person name="Lee J."/>
            <person name="Kim S.W."/>
        </authorList>
    </citation>
    <scope>NUCLEOTIDE SEQUENCE [LARGE SCALE GENOMIC DNA]</scope>
    <source>
        <strain evidence="3">KCTC 43072 / ATSA2</strain>
    </source>
</reference>
<keyword evidence="2" id="KW-0808">Transferase</keyword>
<dbReference type="GO" id="GO:0016747">
    <property type="term" value="F:acyltransferase activity, transferring groups other than amino-acyl groups"/>
    <property type="evidence" value="ECO:0007669"/>
    <property type="project" value="InterPro"/>
</dbReference>
<dbReference type="AlphaFoldDB" id="A0A4Y6UVU8"/>
<dbReference type="SUPFAM" id="SSF55729">
    <property type="entry name" value="Acyl-CoA N-acyltransferases (Nat)"/>
    <property type="match status" value="1"/>
</dbReference>
<dbReference type="InterPro" id="IPR000182">
    <property type="entry name" value="GNAT_dom"/>
</dbReference>
<organism evidence="2 3">
    <name type="scientific">Saccharibacillus brassicae</name>
    <dbReference type="NCBI Taxonomy" id="2583377"/>
    <lineage>
        <taxon>Bacteria</taxon>
        <taxon>Bacillati</taxon>
        <taxon>Bacillota</taxon>
        <taxon>Bacilli</taxon>
        <taxon>Bacillales</taxon>
        <taxon>Paenibacillaceae</taxon>
        <taxon>Saccharibacillus</taxon>
    </lineage>
</organism>